<dbReference type="KEGG" id="ela:UCREL1_11468"/>
<reference evidence="5" key="1">
    <citation type="journal article" date="2013" name="Genome Announc.">
        <title>Draft genome sequence of the grapevine dieback fungus Eutypa lata UCR-EL1.</title>
        <authorList>
            <person name="Blanco-Ulate B."/>
            <person name="Rolshausen P.E."/>
            <person name="Cantu D."/>
        </authorList>
    </citation>
    <scope>NUCLEOTIDE SEQUENCE [LARGE SCALE GENOMIC DNA]</scope>
    <source>
        <strain evidence="5">UCR-EL1</strain>
    </source>
</reference>
<dbReference type="AlphaFoldDB" id="M7T4Q3"/>
<dbReference type="InterPro" id="IPR002347">
    <property type="entry name" value="SDR_fam"/>
</dbReference>
<keyword evidence="3" id="KW-0560">Oxidoreductase</keyword>
<proteinExistence type="inferred from homology"/>
<dbReference type="FunFam" id="3.40.50.720:FF:000084">
    <property type="entry name" value="Short-chain dehydrogenase reductase"/>
    <property type="match status" value="1"/>
</dbReference>
<evidence type="ECO:0000256" key="1">
    <source>
        <dbReference type="ARBA" id="ARBA00006484"/>
    </source>
</evidence>
<dbReference type="OMA" id="MPYTASK"/>
<protein>
    <submittedName>
        <fullName evidence="4">Putative short-chain dehydrogenase reductase family protein</fullName>
    </submittedName>
</protein>
<sequence length="288" mass="29733">MASKLTLDGGIALVTGAASGIGKETALAFAEAGTQGVVFADINEEDAKVVAEESRKYAKHAGYRALAVKVDLTDAESVQSLVATTVKEFGRIDYAVNSAGIDLENYGSFTPALNLDVFSKVSDTNIAGTVRFVRAVTGAMAQQEPLTFAGTSRHGSRSVGRGSIVLLGSTSSLIGAPGMISYTTAKHAVIGIMKSAAVDALALGSAIRVNAVCPGWVDTPMVQSAIEQNPVLKHAIDNITPLKRAATVDEVADYIIFLSSPSASFINGTALPIDAGFTLPAPPPLPRA</sequence>
<dbReference type="OrthoDB" id="47007at2759"/>
<dbReference type="eggNOG" id="KOG0725">
    <property type="taxonomic scope" value="Eukaryota"/>
</dbReference>
<keyword evidence="2" id="KW-0521">NADP</keyword>
<keyword evidence="5" id="KW-1185">Reference proteome</keyword>
<evidence type="ECO:0000256" key="2">
    <source>
        <dbReference type="ARBA" id="ARBA00022857"/>
    </source>
</evidence>
<dbReference type="PANTHER" id="PTHR24321">
    <property type="entry name" value="DEHYDROGENASES, SHORT CHAIN"/>
    <property type="match status" value="1"/>
</dbReference>
<dbReference type="GO" id="GO:0016491">
    <property type="term" value="F:oxidoreductase activity"/>
    <property type="evidence" value="ECO:0007669"/>
    <property type="project" value="UniProtKB-KW"/>
</dbReference>
<dbReference type="Proteomes" id="UP000012174">
    <property type="component" value="Unassembled WGS sequence"/>
</dbReference>
<dbReference type="PRINTS" id="PR00081">
    <property type="entry name" value="GDHRDH"/>
</dbReference>
<dbReference type="InterPro" id="IPR036291">
    <property type="entry name" value="NAD(P)-bd_dom_sf"/>
</dbReference>
<dbReference type="PRINTS" id="PR00080">
    <property type="entry name" value="SDRFAMILY"/>
</dbReference>
<evidence type="ECO:0000313" key="4">
    <source>
        <dbReference type="EMBL" id="EMR61600.1"/>
    </source>
</evidence>
<accession>M7T4Q3</accession>
<dbReference type="EMBL" id="KB707583">
    <property type="protein sequence ID" value="EMR61600.1"/>
    <property type="molecule type" value="Genomic_DNA"/>
</dbReference>
<dbReference type="HOGENOM" id="CLU_010194_1_0_1"/>
<dbReference type="SUPFAM" id="SSF51735">
    <property type="entry name" value="NAD(P)-binding Rossmann-fold domains"/>
    <property type="match status" value="1"/>
</dbReference>
<gene>
    <name evidence="4" type="ORF">UCREL1_11468</name>
</gene>
<dbReference type="Gene3D" id="3.40.50.720">
    <property type="entry name" value="NAD(P)-binding Rossmann-like Domain"/>
    <property type="match status" value="1"/>
</dbReference>
<dbReference type="PROSITE" id="PS00061">
    <property type="entry name" value="ADH_SHORT"/>
    <property type="match status" value="1"/>
</dbReference>
<comment type="similarity">
    <text evidence="1">Belongs to the short-chain dehydrogenases/reductases (SDR) family.</text>
</comment>
<evidence type="ECO:0000256" key="3">
    <source>
        <dbReference type="ARBA" id="ARBA00023002"/>
    </source>
</evidence>
<dbReference type="InterPro" id="IPR020904">
    <property type="entry name" value="Sc_DH/Rdtase_CS"/>
</dbReference>
<dbReference type="PANTHER" id="PTHR24321:SF12">
    <property type="entry name" value="SHORT-CHAIN DEHYDROGENASE_REDUCTASE FAMILY, PUTATIVE (AFU_ORTHOLOGUE AFUA_5G14340)-RELATED"/>
    <property type="match status" value="1"/>
</dbReference>
<name>M7T4Q3_EUTLA</name>
<dbReference type="CDD" id="cd05233">
    <property type="entry name" value="SDR_c"/>
    <property type="match status" value="1"/>
</dbReference>
<evidence type="ECO:0000313" key="5">
    <source>
        <dbReference type="Proteomes" id="UP000012174"/>
    </source>
</evidence>
<organism evidence="4 5">
    <name type="scientific">Eutypa lata (strain UCR-EL1)</name>
    <name type="common">Grapevine dieback disease fungus</name>
    <name type="synonym">Eutypa armeniacae</name>
    <dbReference type="NCBI Taxonomy" id="1287681"/>
    <lineage>
        <taxon>Eukaryota</taxon>
        <taxon>Fungi</taxon>
        <taxon>Dikarya</taxon>
        <taxon>Ascomycota</taxon>
        <taxon>Pezizomycotina</taxon>
        <taxon>Sordariomycetes</taxon>
        <taxon>Xylariomycetidae</taxon>
        <taxon>Xylariales</taxon>
        <taxon>Diatrypaceae</taxon>
        <taxon>Eutypa</taxon>
    </lineage>
</organism>
<dbReference type="Pfam" id="PF13561">
    <property type="entry name" value="adh_short_C2"/>
    <property type="match status" value="1"/>
</dbReference>